<dbReference type="GO" id="GO:0000139">
    <property type="term" value="C:Golgi membrane"/>
    <property type="evidence" value="ECO:0007669"/>
    <property type="project" value="UniProtKB-SubCell"/>
</dbReference>
<organism evidence="9 10">
    <name type="scientific">Labeo rohita</name>
    <name type="common">Indian major carp</name>
    <name type="synonym">Cyprinus rohita</name>
    <dbReference type="NCBI Taxonomy" id="84645"/>
    <lineage>
        <taxon>Eukaryota</taxon>
        <taxon>Metazoa</taxon>
        <taxon>Chordata</taxon>
        <taxon>Craniata</taxon>
        <taxon>Vertebrata</taxon>
        <taxon>Euteleostomi</taxon>
        <taxon>Actinopterygii</taxon>
        <taxon>Neopterygii</taxon>
        <taxon>Teleostei</taxon>
        <taxon>Ostariophysi</taxon>
        <taxon>Cypriniformes</taxon>
        <taxon>Cyprinidae</taxon>
        <taxon>Labeoninae</taxon>
        <taxon>Labeonini</taxon>
        <taxon>Labeo</taxon>
    </lineage>
</organism>
<dbReference type="Pfam" id="PF04178">
    <property type="entry name" value="Got1"/>
    <property type="match status" value="1"/>
</dbReference>
<dbReference type="InterPro" id="IPR028126">
    <property type="entry name" value="Spexin"/>
</dbReference>
<evidence type="ECO:0000256" key="5">
    <source>
        <dbReference type="ARBA" id="ARBA00023136"/>
    </source>
</evidence>
<comment type="function">
    <text evidence="6">May be involved in fusion of ER-derived transport vesicles with the Golgi complex.</text>
</comment>
<dbReference type="Proteomes" id="UP000290572">
    <property type="component" value="Unassembled WGS sequence"/>
</dbReference>
<dbReference type="Pfam" id="PF15171">
    <property type="entry name" value="Spexin"/>
    <property type="match status" value="1"/>
</dbReference>
<dbReference type="InterPro" id="IPR045176">
    <property type="entry name" value="Got1"/>
</dbReference>
<name>A0A498MED2_LABRO</name>
<reference evidence="9 10" key="1">
    <citation type="submission" date="2018-03" db="EMBL/GenBank/DDBJ databases">
        <title>Draft genome sequence of Rohu Carp (Labeo rohita).</title>
        <authorList>
            <person name="Das P."/>
            <person name="Kushwaha B."/>
            <person name="Joshi C.G."/>
            <person name="Kumar D."/>
            <person name="Nagpure N.S."/>
            <person name="Sahoo L."/>
            <person name="Das S.P."/>
            <person name="Bit A."/>
            <person name="Patnaik S."/>
            <person name="Meher P.K."/>
            <person name="Jayasankar P."/>
            <person name="Koringa P.G."/>
            <person name="Patel N.V."/>
            <person name="Hinsu A.T."/>
            <person name="Kumar R."/>
            <person name="Pandey M."/>
            <person name="Agarwal S."/>
            <person name="Srivastava S."/>
            <person name="Singh M."/>
            <person name="Iquebal M.A."/>
            <person name="Jaiswal S."/>
            <person name="Angadi U.B."/>
            <person name="Kumar N."/>
            <person name="Raza M."/>
            <person name="Shah T.M."/>
            <person name="Rai A."/>
            <person name="Jena J.K."/>
        </authorList>
    </citation>
    <scope>NUCLEOTIDE SEQUENCE [LARGE SCALE GENOMIC DNA]</scope>
    <source>
        <strain evidence="9">DASCIFA01</strain>
        <tissue evidence="9">Testis</tissue>
    </source>
</reference>
<sequence length="226" mass="25627">MLTAATRQAKMISLTDSQKIGMGLTGFGVFFLFFGMILFFDKALLAIGNILFVVGLAFVIGLERTFRFFFQKHKMKATSFFLGGVFVVLIGWPIVGVILEFYGFFLLFRGFFPVVVGFIRRIPVLGYLLNLPFISGGSFQRRNWTPQAMLYLKGTQGRRFVSEDRNEGDLYDTIRLESRSQNTENLSISKAAAFLLNVLQQARDEGEILGCFFKTYHLGKETINDD</sequence>
<dbReference type="InterPro" id="IPR007305">
    <property type="entry name" value="Vesicle_transpt_Got1/SFT2"/>
</dbReference>
<proteinExistence type="inferred from homology"/>
<dbReference type="EMBL" id="QBIY01012739">
    <property type="protein sequence ID" value="RXN17742.1"/>
    <property type="molecule type" value="Genomic_DNA"/>
</dbReference>
<evidence type="ECO:0000256" key="6">
    <source>
        <dbReference type="ARBA" id="ARBA00024660"/>
    </source>
</evidence>
<dbReference type="GO" id="GO:0006888">
    <property type="term" value="P:endoplasmic reticulum to Golgi vesicle-mediated transport"/>
    <property type="evidence" value="ECO:0007669"/>
    <property type="project" value="InterPro"/>
</dbReference>
<keyword evidence="5 8" id="KW-0472">Membrane</keyword>
<evidence type="ECO:0000256" key="2">
    <source>
        <dbReference type="ARBA" id="ARBA00022692"/>
    </source>
</evidence>
<accession>A0A498MED2</accession>
<keyword evidence="3 8" id="KW-1133">Transmembrane helix</keyword>
<evidence type="ECO:0000313" key="10">
    <source>
        <dbReference type="Proteomes" id="UP000290572"/>
    </source>
</evidence>
<dbReference type="GO" id="GO:0005184">
    <property type="term" value="F:neuropeptide hormone activity"/>
    <property type="evidence" value="ECO:0007669"/>
    <property type="project" value="InterPro"/>
</dbReference>
<evidence type="ECO:0000256" key="7">
    <source>
        <dbReference type="ARBA" id="ARBA00025799"/>
    </source>
</evidence>
<feature type="transmembrane region" description="Helical" evidence="8">
    <location>
        <begin position="46"/>
        <end position="66"/>
    </location>
</feature>
<dbReference type="AlphaFoldDB" id="A0A498MED2"/>
<evidence type="ECO:0000313" key="9">
    <source>
        <dbReference type="EMBL" id="RXN17742.1"/>
    </source>
</evidence>
<dbReference type="GO" id="GO:0005829">
    <property type="term" value="C:cytosol"/>
    <property type="evidence" value="ECO:0007669"/>
    <property type="project" value="GOC"/>
</dbReference>
<evidence type="ECO:0000256" key="8">
    <source>
        <dbReference type="SAM" id="Phobius"/>
    </source>
</evidence>
<comment type="subcellular location">
    <subcellularLocation>
        <location evidence="1">Golgi apparatus membrane</location>
        <topology evidence="1">Multi-pass membrane protein</topology>
    </subcellularLocation>
</comment>
<dbReference type="PANTHER" id="PTHR21493">
    <property type="entry name" value="CGI-141-RELATED/LIPASE CONTAINING PROTEIN"/>
    <property type="match status" value="1"/>
</dbReference>
<keyword evidence="4" id="KW-0333">Golgi apparatus</keyword>
<protein>
    <submittedName>
        <fullName evidence="9">Vesicle transport GOT1B</fullName>
    </submittedName>
</protein>
<feature type="transmembrane region" description="Helical" evidence="8">
    <location>
        <begin position="20"/>
        <end position="40"/>
    </location>
</feature>
<comment type="caution">
    <text evidence="9">The sequence shown here is derived from an EMBL/GenBank/DDBJ whole genome shotgun (WGS) entry which is preliminary data.</text>
</comment>
<keyword evidence="10" id="KW-1185">Reference proteome</keyword>
<evidence type="ECO:0000256" key="1">
    <source>
        <dbReference type="ARBA" id="ARBA00004653"/>
    </source>
</evidence>
<dbReference type="GO" id="GO:0042147">
    <property type="term" value="P:retrograde transport, endosome to Golgi"/>
    <property type="evidence" value="ECO:0007669"/>
    <property type="project" value="InterPro"/>
</dbReference>
<keyword evidence="2 8" id="KW-0812">Transmembrane</keyword>
<evidence type="ECO:0000256" key="4">
    <source>
        <dbReference type="ARBA" id="ARBA00023034"/>
    </source>
</evidence>
<dbReference type="STRING" id="84645.A0A498MED2"/>
<feature type="transmembrane region" description="Helical" evidence="8">
    <location>
        <begin position="78"/>
        <end position="95"/>
    </location>
</feature>
<dbReference type="GO" id="GO:0005783">
    <property type="term" value="C:endoplasmic reticulum"/>
    <property type="evidence" value="ECO:0007669"/>
    <property type="project" value="TreeGrafter"/>
</dbReference>
<evidence type="ECO:0000256" key="3">
    <source>
        <dbReference type="ARBA" id="ARBA00022989"/>
    </source>
</evidence>
<gene>
    <name evidence="9" type="ORF">ROHU_026589</name>
</gene>
<dbReference type="PANTHER" id="PTHR21493:SF250">
    <property type="entry name" value="GOLGI TRANSPORT 1BA"/>
    <property type="match status" value="1"/>
</dbReference>
<comment type="similarity">
    <text evidence="7">Belongs to the GOT1 family.</text>
</comment>